<evidence type="ECO:0000313" key="2">
    <source>
        <dbReference type="EMBL" id="RCK59870.1"/>
    </source>
</evidence>
<feature type="transmembrane region" description="Helical" evidence="1">
    <location>
        <begin position="199"/>
        <end position="219"/>
    </location>
</feature>
<feature type="transmembrane region" description="Helical" evidence="1">
    <location>
        <begin position="231"/>
        <end position="251"/>
    </location>
</feature>
<evidence type="ECO:0000256" key="1">
    <source>
        <dbReference type="SAM" id="Phobius"/>
    </source>
</evidence>
<dbReference type="AlphaFoldDB" id="A0A367Y2W1"/>
<feature type="transmembrane region" description="Helical" evidence="1">
    <location>
        <begin position="135"/>
        <end position="154"/>
    </location>
</feature>
<proteinExistence type="predicted"/>
<feature type="transmembrane region" description="Helical" evidence="1">
    <location>
        <begin position="291"/>
        <end position="312"/>
    </location>
</feature>
<keyword evidence="1" id="KW-1133">Transmembrane helix</keyword>
<accession>A0A367Y2W1</accession>
<comment type="caution">
    <text evidence="2">The sequence shown here is derived from an EMBL/GenBank/DDBJ whole genome shotgun (WGS) entry which is preliminary data.</text>
</comment>
<dbReference type="Proteomes" id="UP000253508">
    <property type="component" value="Unassembled WGS sequence"/>
</dbReference>
<keyword evidence="1" id="KW-0472">Membrane</keyword>
<feature type="transmembrane region" description="Helical" evidence="1">
    <location>
        <begin position="21"/>
        <end position="40"/>
    </location>
</feature>
<feature type="transmembrane region" description="Helical" evidence="1">
    <location>
        <begin position="263"/>
        <end position="285"/>
    </location>
</feature>
<organism evidence="2 3">
    <name type="scientific">Microbacterium sorbitolivorans</name>
    <dbReference type="NCBI Taxonomy" id="1867410"/>
    <lineage>
        <taxon>Bacteria</taxon>
        <taxon>Bacillati</taxon>
        <taxon>Actinomycetota</taxon>
        <taxon>Actinomycetes</taxon>
        <taxon>Micrococcales</taxon>
        <taxon>Microbacteriaceae</taxon>
        <taxon>Microbacterium</taxon>
    </lineage>
</organism>
<feature type="transmembrane region" description="Helical" evidence="1">
    <location>
        <begin position="108"/>
        <end position="129"/>
    </location>
</feature>
<feature type="transmembrane region" description="Helical" evidence="1">
    <location>
        <begin position="73"/>
        <end position="96"/>
    </location>
</feature>
<keyword evidence="3" id="KW-1185">Reference proteome</keyword>
<dbReference type="EMBL" id="QORO01000002">
    <property type="protein sequence ID" value="RCK59870.1"/>
    <property type="molecule type" value="Genomic_DNA"/>
</dbReference>
<reference evidence="2 3" key="1">
    <citation type="submission" date="2018-07" db="EMBL/GenBank/DDBJ databases">
        <title>Microbacterium endoborsara sp. nov., a novel actinobacterium isolated from Borszczowia aralocaspica.</title>
        <authorList>
            <person name="An D."/>
        </authorList>
    </citation>
    <scope>NUCLEOTIDE SEQUENCE [LARGE SCALE GENOMIC DNA]</scope>
    <source>
        <strain evidence="2 3">C1.15228</strain>
    </source>
</reference>
<evidence type="ECO:0000313" key="3">
    <source>
        <dbReference type="Proteomes" id="UP000253508"/>
    </source>
</evidence>
<protein>
    <submittedName>
        <fullName evidence="2">Uncharacterized protein</fullName>
    </submittedName>
</protein>
<gene>
    <name evidence="2" type="ORF">DTO57_06845</name>
</gene>
<keyword evidence="1" id="KW-0812">Transmembrane</keyword>
<sequence length="372" mass="40213">MADTPRTAAPQSSGLNRLLMWPAMTLAFVLIPWMATMVVADSTGIPFDEAADLVAAWSLIEDAGPNVEMTVGFSFLGVIATIVIGLAFSLPADGVWGLPKKTRDLVEFLTLGVTLTLSLFSAMVLWVVFWRDTTFELVLLLLSAWLVSVVAGLVELKRPAAERVPAARREAERLREAIARSSFDEKATITAGQRVRAELAYWSIALVGLPLLGLLGLAVDSGALDINRHALPLVLVLASGTGLIAVSWRVTASIPPHKISDRALTVTLHLTGLIIIAIVVLGAMGAGLGSFASLSALAAILANVIYATPAAAERIPFMKTIRHDATLRRIRRADAWHAAVQREFGEEEEAQPSPEAPRREPLIRIEIFRRRK</sequence>
<name>A0A367Y2W1_9MICO</name>
<dbReference type="RefSeq" id="WP_114117482.1">
    <property type="nucleotide sequence ID" value="NZ_BMHU01000003.1"/>
</dbReference>